<protein>
    <recommendedName>
        <fullName evidence="5">DUF3105 domain-containing protein</fullName>
    </recommendedName>
</protein>
<proteinExistence type="predicted"/>
<feature type="transmembrane region" description="Helical" evidence="2">
    <location>
        <begin position="38"/>
        <end position="59"/>
    </location>
</feature>
<evidence type="ECO:0000256" key="1">
    <source>
        <dbReference type="SAM" id="MobiDB-lite"/>
    </source>
</evidence>
<feature type="region of interest" description="Disordered" evidence="1">
    <location>
        <begin position="1"/>
        <end position="32"/>
    </location>
</feature>
<dbReference type="Proteomes" id="UP000540412">
    <property type="component" value="Unassembled WGS sequence"/>
</dbReference>
<dbReference type="AlphaFoldDB" id="A0A7W9PF50"/>
<comment type="caution">
    <text evidence="3">The sequence shown here is derived from an EMBL/GenBank/DDBJ whole genome shotgun (WGS) entry which is preliminary data.</text>
</comment>
<keyword evidence="4" id="KW-1185">Reference proteome</keyword>
<dbReference type="RefSeq" id="WP_051161092.1">
    <property type="nucleotide sequence ID" value="NZ_JACHIT010000001.1"/>
</dbReference>
<dbReference type="EMBL" id="JACHIT010000001">
    <property type="protein sequence ID" value="MBB5914915.1"/>
    <property type="molecule type" value="Genomic_DNA"/>
</dbReference>
<organism evidence="3 4">
    <name type="scientific">Nocardia transvalensis</name>
    <dbReference type="NCBI Taxonomy" id="37333"/>
    <lineage>
        <taxon>Bacteria</taxon>
        <taxon>Bacillati</taxon>
        <taxon>Actinomycetota</taxon>
        <taxon>Actinomycetes</taxon>
        <taxon>Mycobacteriales</taxon>
        <taxon>Nocardiaceae</taxon>
        <taxon>Nocardia</taxon>
    </lineage>
</organism>
<dbReference type="InterPro" id="IPR021454">
    <property type="entry name" value="DUF3105"/>
</dbReference>
<evidence type="ECO:0000313" key="4">
    <source>
        <dbReference type="Proteomes" id="UP000540412"/>
    </source>
</evidence>
<evidence type="ECO:0000256" key="2">
    <source>
        <dbReference type="SAM" id="Phobius"/>
    </source>
</evidence>
<name>A0A7W9PF50_9NOCA</name>
<feature type="region of interest" description="Disordered" evidence="1">
    <location>
        <begin position="273"/>
        <end position="337"/>
    </location>
</feature>
<dbReference type="Pfam" id="PF11303">
    <property type="entry name" value="DUF3105"/>
    <property type="match status" value="1"/>
</dbReference>
<reference evidence="3 4" key="1">
    <citation type="submission" date="2020-08" db="EMBL/GenBank/DDBJ databases">
        <title>Sequencing the genomes of 1000 actinobacteria strains.</title>
        <authorList>
            <person name="Klenk H.-P."/>
        </authorList>
    </citation>
    <scope>NUCLEOTIDE SEQUENCE [LARGE SCALE GENOMIC DNA]</scope>
    <source>
        <strain evidence="3 4">DSM 43582</strain>
    </source>
</reference>
<gene>
    <name evidence="3" type="ORF">BJY24_003782</name>
</gene>
<keyword evidence="2" id="KW-0812">Transmembrane</keyword>
<feature type="compositionally biased region" description="Gly residues" evidence="1">
    <location>
        <begin position="285"/>
        <end position="308"/>
    </location>
</feature>
<sequence length="337" mass="34450">MPNTSEKSAKAIRAAAKSSSARTGGHGGKQPAKRQIPWLTIGAVAVIVALIGALAIYLVPKYQEKADAEKFTPTAEKKDPSTEISGVVKKDYPAGLHVRPTQRVAYEQAPPMGGPHDASWANCTGVVYPKAIRTENAVHSLEHGAIWIAYNPDRVDAESIDTLKRKVEGKPAMLMSPYPGLDSPIALQAWGHQLKLDSADDKRVNEFITALHLNQYTYPEVGADCANPTFDTQNPPPFDPAPPGPDAVPIDGKGLTPDVSEMGGGLGGLGGGMPGGIPGLPGMPGVPGGLPGQSIPGGLGPAVPGGAGQSLPGAPAQSLPGAPAQSLPGGALPPGQG</sequence>
<keyword evidence="2" id="KW-0472">Membrane</keyword>
<evidence type="ECO:0008006" key="5">
    <source>
        <dbReference type="Google" id="ProtNLM"/>
    </source>
</evidence>
<feature type="compositionally biased region" description="Low complexity" evidence="1">
    <location>
        <begin position="11"/>
        <end position="21"/>
    </location>
</feature>
<keyword evidence="2" id="KW-1133">Transmembrane helix</keyword>
<evidence type="ECO:0000313" key="3">
    <source>
        <dbReference type="EMBL" id="MBB5914915.1"/>
    </source>
</evidence>
<accession>A0A7W9PF50</accession>